<evidence type="ECO:0000256" key="12">
    <source>
        <dbReference type="HAMAP-Rule" id="MF_00303"/>
    </source>
</evidence>
<dbReference type="NCBIfam" id="TIGR00115">
    <property type="entry name" value="tig"/>
    <property type="match status" value="1"/>
</dbReference>
<dbReference type="InterPro" id="IPR027304">
    <property type="entry name" value="Trigger_fact/SurA_dom_sf"/>
</dbReference>
<evidence type="ECO:0000313" key="16">
    <source>
        <dbReference type="EMBL" id="HIS92044.1"/>
    </source>
</evidence>
<organism evidence="16 17">
    <name type="scientific">Candidatus Alectryocaccomicrobium excrementavium</name>
    <dbReference type="NCBI Taxonomy" id="2840668"/>
    <lineage>
        <taxon>Bacteria</taxon>
        <taxon>Bacillati</taxon>
        <taxon>Bacillota</taxon>
        <taxon>Clostridia</taxon>
        <taxon>Candidatus Alectryocaccomicrobium</taxon>
    </lineage>
</organism>
<dbReference type="AlphaFoldDB" id="A0A9D1FZ32"/>
<dbReference type="InterPro" id="IPR008881">
    <property type="entry name" value="Trigger_fac_ribosome-bd_bac"/>
</dbReference>
<dbReference type="Proteomes" id="UP000824140">
    <property type="component" value="Unassembled WGS sequence"/>
</dbReference>
<dbReference type="GO" id="GO:0015031">
    <property type="term" value="P:protein transport"/>
    <property type="evidence" value="ECO:0007669"/>
    <property type="project" value="UniProtKB-UniRule"/>
</dbReference>
<dbReference type="Gene3D" id="3.30.70.1050">
    <property type="entry name" value="Trigger factor ribosome-binding domain"/>
    <property type="match status" value="1"/>
</dbReference>
<dbReference type="InterPro" id="IPR001179">
    <property type="entry name" value="PPIase_FKBP_dom"/>
</dbReference>
<evidence type="ECO:0000256" key="14">
    <source>
        <dbReference type="RuleBase" id="RU003914"/>
    </source>
</evidence>
<keyword evidence="12" id="KW-0963">Cytoplasm</keyword>
<evidence type="ECO:0000256" key="2">
    <source>
        <dbReference type="ARBA" id="ARBA00005464"/>
    </source>
</evidence>
<evidence type="ECO:0000256" key="3">
    <source>
        <dbReference type="ARBA" id="ARBA00013194"/>
    </source>
</evidence>
<comment type="function">
    <text evidence="10 12">Involved in protein export. Acts as a chaperone by maintaining the newly synthesized protein in an open conformation. Functions as a peptidyl-prolyl cis-trans isomerase.</text>
</comment>
<name>A0A9D1FZ32_9FIRM</name>
<dbReference type="InterPro" id="IPR005215">
    <property type="entry name" value="Trig_fac"/>
</dbReference>
<dbReference type="EMBL" id="DVJN01000066">
    <property type="protein sequence ID" value="HIS92044.1"/>
    <property type="molecule type" value="Genomic_DNA"/>
</dbReference>
<evidence type="ECO:0000256" key="6">
    <source>
        <dbReference type="ARBA" id="ARBA00023110"/>
    </source>
</evidence>
<dbReference type="InterPro" id="IPR037041">
    <property type="entry name" value="Trigger_fac_C_sf"/>
</dbReference>
<comment type="catalytic activity">
    <reaction evidence="1 12 13">
        <text>[protein]-peptidylproline (omega=180) = [protein]-peptidylproline (omega=0)</text>
        <dbReference type="Rhea" id="RHEA:16237"/>
        <dbReference type="Rhea" id="RHEA-COMP:10747"/>
        <dbReference type="Rhea" id="RHEA-COMP:10748"/>
        <dbReference type="ChEBI" id="CHEBI:83833"/>
        <dbReference type="ChEBI" id="CHEBI:83834"/>
        <dbReference type="EC" id="5.2.1.8"/>
    </reaction>
</comment>
<evidence type="ECO:0000256" key="5">
    <source>
        <dbReference type="ARBA" id="ARBA00022618"/>
    </source>
</evidence>
<dbReference type="InterPro" id="IPR046357">
    <property type="entry name" value="PPIase_dom_sf"/>
</dbReference>
<sequence>MNATVEKLGKVKNKITITVDADTFEKSMEKAFRKTMKRYNIPGFRKGHAPRALVERYYGPGVLYEDAFEIAFPEAYEKALEETGLKPISRPELDVEQIEKGKDLIFTAVVYEYPEAELGDYKSIHAEKAVDEVTDDDVGAEIERERDRVARYVDVTGRPVKLDDEVNIDYKGFCEGEQFDGGTAEGQTLVIGSGHFIPGFEDQLVGKNIGDEVEVNVTFPEEYHAENLKGKPATFQVKINSIRVKELPALDDEFAKDVSDCDTLEEYRASVRKRLEEAAENRAERAFENEVIEKLTEMAEVEIPEPMVEDEITSMVRDMEQRMMYQGMRLEDFLKYTGQTLEQMREMYREQAQERVHTRLALEALKKAEGIEATEADIDAELQKVADAQNKPLDEIKEKLSGDVKEYYKLVAEMNKTLDALKGYAVASAPEAPKAAETDGE</sequence>
<dbReference type="SUPFAM" id="SSF54534">
    <property type="entry name" value="FKBP-like"/>
    <property type="match status" value="1"/>
</dbReference>
<evidence type="ECO:0000256" key="1">
    <source>
        <dbReference type="ARBA" id="ARBA00000971"/>
    </source>
</evidence>
<keyword evidence="8 12" id="KW-0413">Isomerase</keyword>
<comment type="subcellular location">
    <subcellularLocation>
        <location evidence="12">Cytoplasm</location>
    </subcellularLocation>
    <text evidence="12">About half TF is bound to the ribosome near the polypeptide exit tunnel while the other half is free in the cytoplasm.</text>
</comment>
<keyword evidence="5 12" id="KW-0132">Cell division</keyword>
<evidence type="ECO:0000259" key="15">
    <source>
        <dbReference type="PROSITE" id="PS50059"/>
    </source>
</evidence>
<dbReference type="PANTHER" id="PTHR30560:SF3">
    <property type="entry name" value="TRIGGER FACTOR-LIKE PROTEIN TIG, CHLOROPLASTIC"/>
    <property type="match status" value="1"/>
</dbReference>
<evidence type="ECO:0000313" key="17">
    <source>
        <dbReference type="Proteomes" id="UP000824140"/>
    </source>
</evidence>
<dbReference type="InterPro" id="IPR036611">
    <property type="entry name" value="Trigger_fac_ribosome-bd_sf"/>
</dbReference>
<dbReference type="PANTHER" id="PTHR30560">
    <property type="entry name" value="TRIGGER FACTOR CHAPERONE AND PEPTIDYL-PROLYL CIS/TRANS ISOMERASE"/>
    <property type="match status" value="1"/>
</dbReference>
<dbReference type="FunFam" id="3.10.50.40:FF:000001">
    <property type="entry name" value="Trigger factor"/>
    <property type="match status" value="1"/>
</dbReference>
<dbReference type="Pfam" id="PF05697">
    <property type="entry name" value="Trigger_N"/>
    <property type="match status" value="1"/>
</dbReference>
<evidence type="ECO:0000256" key="9">
    <source>
        <dbReference type="ARBA" id="ARBA00023306"/>
    </source>
</evidence>
<dbReference type="SUPFAM" id="SSF109998">
    <property type="entry name" value="Triger factor/SurA peptide-binding domain-like"/>
    <property type="match status" value="1"/>
</dbReference>
<gene>
    <name evidence="12" type="primary">tig</name>
    <name evidence="16" type="ORF">IAA84_03405</name>
</gene>
<comment type="domain">
    <text evidence="12">Consists of 3 domains; the N-terminus binds the ribosome, the middle domain has PPIase activity, while the C-terminus has intrinsic chaperone activity on its own.</text>
</comment>
<evidence type="ECO:0000256" key="4">
    <source>
        <dbReference type="ARBA" id="ARBA00016902"/>
    </source>
</evidence>
<dbReference type="GO" id="GO:0051301">
    <property type="term" value="P:cell division"/>
    <property type="evidence" value="ECO:0007669"/>
    <property type="project" value="UniProtKB-KW"/>
</dbReference>
<keyword evidence="6 12" id="KW-0697">Rotamase</keyword>
<dbReference type="GO" id="GO:0043022">
    <property type="term" value="F:ribosome binding"/>
    <property type="evidence" value="ECO:0007669"/>
    <property type="project" value="TreeGrafter"/>
</dbReference>
<accession>A0A9D1FZ32</accession>
<dbReference type="Gene3D" id="3.10.50.40">
    <property type="match status" value="1"/>
</dbReference>
<dbReference type="Pfam" id="PF05698">
    <property type="entry name" value="Trigger_C"/>
    <property type="match status" value="1"/>
</dbReference>
<reference evidence="16" key="2">
    <citation type="journal article" date="2021" name="PeerJ">
        <title>Extensive microbial diversity within the chicken gut microbiome revealed by metagenomics and culture.</title>
        <authorList>
            <person name="Gilroy R."/>
            <person name="Ravi A."/>
            <person name="Getino M."/>
            <person name="Pursley I."/>
            <person name="Horton D.L."/>
            <person name="Alikhan N.F."/>
            <person name="Baker D."/>
            <person name="Gharbi K."/>
            <person name="Hall N."/>
            <person name="Watson M."/>
            <person name="Adriaenssens E.M."/>
            <person name="Foster-Nyarko E."/>
            <person name="Jarju S."/>
            <person name="Secka A."/>
            <person name="Antonio M."/>
            <person name="Oren A."/>
            <person name="Chaudhuri R.R."/>
            <person name="La Ragione R."/>
            <person name="Hildebrand F."/>
            <person name="Pallen M.J."/>
        </authorList>
    </citation>
    <scope>NUCLEOTIDE SEQUENCE</scope>
    <source>
        <strain evidence="16">13766</strain>
    </source>
</reference>
<evidence type="ECO:0000256" key="10">
    <source>
        <dbReference type="ARBA" id="ARBA00024849"/>
    </source>
</evidence>
<evidence type="ECO:0000256" key="13">
    <source>
        <dbReference type="PROSITE-ProRule" id="PRU00277"/>
    </source>
</evidence>
<dbReference type="Gene3D" id="1.10.3120.10">
    <property type="entry name" value="Trigger factor, C-terminal domain"/>
    <property type="match status" value="1"/>
</dbReference>
<evidence type="ECO:0000256" key="7">
    <source>
        <dbReference type="ARBA" id="ARBA00023186"/>
    </source>
</evidence>
<keyword evidence="9 12" id="KW-0131">Cell cycle</keyword>
<evidence type="ECO:0000256" key="8">
    <source>
        <dbReference type="ARBA" id="ARBA00023235"/>
    </source>
</evidence>
<dbReference type="GO" id="GO:0043335">
    <property type="term" value="P:protein unfolding"/>
    <property type="evidence" value="ECO:0007669"/>
    <property type="project" value="TreeGrafter"/>
</dbReference>
<dbReference type="InterPro" id="IPR008880">
    <property type="entry name" value="Trigger_fac_C"/>
</dbReference>
<dbReference type="EC" id="5.2.1.8" evidence="3 12"/>
<dbReference type="GO" id="GO:0005737">
    <property type="term" value="C:cytoplasm"/>
    <property type="evidence" value="ECO:0007669"/>
    <property type="project" value="UniProtKB-SubCell"/>
</dbReference>
<keyword evidence="7 12" id="KW-0143">Chaperone</keyword>
<proteinExistence type="inferred from homology"/>
<dbReference type="GO" id="GO:0051083">
    <property type="term" value="P:'de novo' cotranslational protein folding"/>
    <property type="evidence" value="ECO:0007669"/>
    <property type="project" value="TreeGrafter"/>
</dbReference>
<comment type="caution">
    <text evidence="16">The sequence shown here is derived from an EMBL/GenBank/DDBJ whole genome shotgun (WGS) entry which is preliminary data.</text>
</comment>
<dbReference type="GO" id="GO:0003755">
    <property type="term" value="F:peptidyl-prolyl cis-trans isomerase activity"/>
    <property type="evidence" value="ECO:0007669"/>
    <property type="project" value="UniProtKB-UniRule"/>
</dbReference>
<protein>
    <recommendedName>
        <fullName evidence="4 12">Trigger factor</fullName>
        <shortName evidence="12">TF</shortName>
        <ecNumber evidence="3 12">5.2.1.8</ecNumber>
    </recommendedName>
    <alternativeName>
        <fullName evidence="11 12">PPIase</fullName>
    </alternativeName>
</protein>
<dbReference type="GO" id="GO:0044183">
    <property type="term" value="F:protein folding chaperone"/>
    <property type="evidence" value="ECO:0007669"/>
    <property type="project" value="TreeGrafter"/>
</dbReference>
<comment type="similarity">
    <text evidence="2 12 14">Belongs to the FKBP-type PPIase family. Tig subfamily.</text>
</comment>
<dbReference type="SUPFAM" id="SSF102735">
    <property type="entry name" value="Trigger factor ribosome-binding domain"/>
    <property type="match status" value="1"/>
</dbReference>
<dbReference type="Pfam" id="PF00254">
    <property type="entry name" value="FKBP_C"/>
    <property type="match status" value="1"/>
</dbReference>
<dbReference type="HAMAP" id="MF_00303">
    <property type="entry name" value="Trigger_factor_Tig"/>
    <property type="match status" value="1"/>
</dbReference>
<dbReference type="PROSITE" id="PS50059">
    <property type="entry name" value="FKBP_PPIASE"/>
    <property type="match status" value="1"/>
</dbReference>
<feature type="domain" description="PPIase FKBP-type" evidence="15">
    <location>
        <begin position="163"/>
        <end position="253"/>
    </location>
</feature>
<reference evidence="16" key="1">
    <citation type="submission" date="2020-10" db="EMBL/GenBank/DDBJ databases">
        <authorList>
            <person name="Gilroy R."/>
        </authorList>
    </citation>
    <scope>NUCLEOTIDE SEQUENCE</scope>
    <source>
        <strain evidence="16">13766</strain>
    </source>
</reference>
<dbReference type="PIRSF" id="PIRSF003095">
    <property type="entry name" value="Trigger_factor"/>
    <property type="match status" value="1"/>
</dbReference>
<evidence type="ECO:0000256" key="11">
    <source>
        <dbReference type="ARBA" id="ARBA00029986"/>
    </source>
</evidence>